<sequence length="2434" mass="266635">TSSTTSITVTNCQVHNQGTDLISRGIISFNQGNINIEQILVEEFTKIGGSLIKQEGGTLTISGGQIKNVIIQTGNMIEMNAGLTTLKSFTATGITLKEGSLISNISAGSLNIEQCSFSDINRKDSGNGSVISATLNTSSGSISIIGEYDTSFTKCKVPITNDQYSHLGGAIYLDIQSGGEKKYDLSKVSFSECDSRKGKNLFINAYNLKSAVPEGTNSKTTIGAKDNLEINKENMMGFDPTTPLFPIPLYYIYTSVYYQVFHVQNTAQDYSYGVGHDNVGCGHQNWPCLTIQYSLQQCTIQHLSASKRTIGVISGYEFKENLNLPSETIPIIIQNPLNPSDNQTTETLSNIIITNTGRFIEDGGIIQFQYLNFLIQSGESNTDNIILSSSDSSSITLTHCQIHMISSAPIIRGFLLISKGTLTITNLIVEDVTIQSKSLIIVNEGAKQVEISDSTFENILKTGGGNGSVIEGYLNSNNGKITVSSSTFTSCQVNTDSGLGGAIYLKISSGGEQQYDLSGAEYLECKALYGWSLFIDAIDLKGSMKLNNNGIPTLLGFMSGSDSEPLNAHQFMGYNNSDLTLAIPLMYAWKPIAQDVYHVSNPTDYVRGDDNIYCGHLQWPCKTINYTIDNRIADSFDQKKIGIITGYQLQTIQDLSLNDKEVLLQNQLDQIGNAIDLNSAISFQQNGYFNLTTGTISLINITIQIDINAVSGYVINGTATSSKINVTNCQMKMINTQSISTGLINIYNGFLNVHNLTIENVQITGKNLINANNIGGQMSLNQMKVQSVTLTSLSDGTITSIINIKDEIGDVIIISSEFKNVNLNTQQGGKSGSIISIEGKNGGSLQTTSIEGCKFEQISKQVGNGSAIRCFILQNNLFVYKSVFTDCTTQPQSCGGAIYVFVNSSTGEFAIKNTSDTFTNFTQCKIKNDLVSGAKTGHGGGIYIRYESYDPIDLNLTGVQYSGCEAKYGRSLFVDADRLLNVVPSGKVDETPGGDPPKEIIFEEELLGALLDSDYDSSDPQQFMGYNNQVINIPIPLIYVWRKVENNEYFIQEDIGRDILGCGHKYYPCVSCEFIIEERVPSFETNNKIIIMGNFNITQELILISTKPIQIKGEQFKPSDSSIGDNPVIQFIPLSAQTTNQDNNFRGCIMIRYNTELNNFGLYTKYEQLNRNWLIYCQSGALTITNCVYSTATEIRSKNLPYGLLLINSTSNYERKLDNVNASDFKFENHSLILQSKSGGGNLNIFNCQFQRISRLKEDKSYQVGGSDNTASGGSVLEIFIEAYHQLNINQSLFNECNVGDGTNGENGGGKGGAIFIRSARYSSVVVDRCNFIKCTTKGQIRSVPDVHSDELESYTLPQNVGLGGAIYLLMEEQSNNFKFSDLQFTQCISNFGDRVFISAYDLNDAVGKQSERLNFTYSDDEDQLLQDMAGFDKFTGKKPIPLVLYWRKLSDFVYISKSAIEDTLPCGNNTYPCYTIGGAIYSISNNDTNKLPTGNRTIILCQRFIAVQTVQFSQYYTIKLQGQQQPPTSDISSGKAILEAGSDSTRVSNDALITTYSDIQWSNISFILRIPSKIQSIIELKQGLLEITDCSFTTNNSNMIVSIIFIKCSNLSIGTTGVVNLLNVQLGPNIQIDAKSLIDIGGRVKLSLENVIITGVNSFTPRGIVSATTESQNILVNNCSFTNINPSAKRTDISGGTLDAGGDLVWNGGSLLAFDGSGNVTITGRTIFNNIQSGTGGGAAIRARVANNCIFTINDSAVFELCTTSPTGGGGGALFIIMSQTATLSVIDTTFRQCAVSTSGINLAGRQGRGAGAYVMLEGDANRNNFLFSRIIFDNNVGLFGRDIFIDSSNLDAIQFPPKFDFGPDSPQYNSTLALYGRNKANTTDNVNLMVYFDKLSNKDIYVSEMTGYDSKPCGNIRIPCKTLKYGRYNLNPNEVILTLYSVDEMRVQDGRFVFEEESVMEGGTISGQYEGVQSVRLIGVSNTNKLTFGDNGQISVVGRAYNKVQLTVLVSNISIIIPPVSSYTSAFEIIGGILQFNFCSIIGDPTYSQIGKVSLIQSGLNSSQNNGMESKAKLLFNHTSIKNVNLDTVSLIDLRSEAIYTPLTNQLERFPDPIVRLQNSNFSNIYTSQGEGAVIRFEGPKSFSLAIIVEESRFEQCRSTKRGGAIFICLPRVKLILTLCIFDQCESGWIPSIPIPIPELRSQFTSNSLIYQNSTTITIQQQQSHKDYQQQQSSSQDQQTNAVWGDQAEQISESLLSRSGGAVCVISAPEFLTITRNIARRVIQDTSNTNISKATRQRMLKTHGRISITMCVFQDCVAQGELKGGGGGVFAVSFSAYVHFDFKQSIFRNCSLRYTEEDPKEEEPEQLDPDEEKEDEEDPEGNEDGKGALQNIEEGKGSGFAVAYYKVEPKVSSVDTHFVNCSGVVFALKRRR</sequence>
<feature type="region of interest" description="Disordered" evidence="1">
    <location>
        <begin position="2357"/>
        <end position="2393"/>
    </location>
</feature>
<dbReference type="EMBL" id="SNRW01004326">
    <property type="protein sequence ID" value="KAA6387559.1"/>
    <property type="molecule type" value="Genomic_DNA"/>
</dbReference>
<dbReference type="SUPFAM" id="SSF51126">
    <property type="entry name" value="Pectin lyase-like"/>
    <property type="match status" value="1"/>
</dbReference>
<evidence type="ECO:0000256" key="1">
    <source>
        <dbReference type="SAM" id="MobiDB-lite"/>
    </source>
</evidence>
<dbReference type="InterPro" id="IPR011050">
    <property type="entry name" value="Pectin_lyase_fold/virulence"/>
</dbReference>
<feature type="compositionally biased region" description="Acidic residues" evidence="1">
    <location>
        <begin position="2360"/>
        <end position="2384"/>
    </location>
</feature>
<feature type="non-terminal residue" evidence="2">
    <location>
        <position position="1"/>
    </location>
</feature>
<accession>A0A5J4VZ81</accession>
<evidence type="ECO:0000313" key="3">
    <source>
        <dbReference type="Proteomes" id="UP000324800"/>
    </source>
</evidence>
<organism evidence="2 3">
    <name type="scientific">Streblomastix strix</name>
    <dbReference type="NCBI Taxonomy" id="222440"/>
    <lineage>
        <taxon>Eukaryota</taxon>
        <taxon>Metamonada</taxon>
        <taxon>Preaxostyla</taxon>
        <taxon>Oxymonadida</taxon>
        <taxon>Streblomastigidae</taxon>
        <taxon>Streblomastix</taxon>
    </lineage>
</organism>
<feature type="compositionally biased region" description="Low complexity" evidence="1">
    <location>
        <begin position="2224"/>
        <end position="2241"/>
    </location>
</feature>
<evidence type="ECO:0000313" key="2">
    <source>
        <dbReference type="EMBL" id="KAA6387559.1"/>
    </source>
</evidence>
<dbReference type="Proteomes" id="UP000324800">
    <property type="component" value="Unassembled WGS sequence"/>
</dbReference>
<name>A0A5J4VZ81_9EUKA</name>
<gene>
    <name evidence="2" type="ORF">EZS28_016914</name>
</gene>
<proteinExistence type="predicted"/>
<feature type="region of interest" description="Disordered" evidence="1">
    <location>
        <begin position="2224"/>
        <end position="2245"/>
    </location>
</feature>
<reference evidence="2 3" key="1">
    <citation type="submission" date="2019-03" db="EMBL/GenBank/DDBJ databases">
        <title>Single cell metagenomics reveals metabolic interactions within the superorganism composed of flagellate Streblomastix strix and complex community of Bacteroidetes bacteria on its surface.</title>
        <authorList>
            <person name="Treitli S.C."/>
            <person name="Kolisko M."/>
            <person name="Husnik F."/>
            <person name="Keeling P."/>
            <person name="Hampl V."/>
        </authorList>
    </citation>
    <scope>NUCLEOTIDE SEQUENCE [LARGE SCALE GENOMIC DNA]</scope>
    <source>
        <strain evidence="2">ST1C</strain>
    </source>
</reference>
<comment type="caution">
    <text evidence="2">The sequence shown here is derived from an EMBL/GenBank/DDBJ whole genome shotgun (WGS) entry which is preliminary data.</text>
</comment>
<protein>
    <submittedName>
        <fullName evidence="2">Uncharacterized protein</fullName>
    </submittedName>
</protein>